<protein>
    <submittedName>
        <fullName evidence="2">Phage terminase, small subunit, P27 family</fullName>
    </submittedName>
</protein>
<geneLocation type="plasmid" evidence="2 3">
    <name>unnamed2</name>
</geneLocation>
<name>A0A9Q6LQU2_PISSA</name>
<feature type="compositionally biased region" description="Basic residues" evidence="1">
    <location>
        <begin position="1"/>
        <end position="18"/>
    </location>
</feature>
<organism evidence="2 3">
    <name type="scientific">Piscirickettsia salmonis</name>
    <dbReference type="NCBI Taxonomy" id="1238"/>
    <lineage>
        <taxon>Bacteria</taxon>
        <taxon>Pseudomonadati</taxon>
        <taxon>Pseudomonadota</taxon>
        <taxon>Gammaproteobacteria</taxon>
        <taxon>Thiotrichales</taxon>
        <taxon>Piscirickettsiaceae</taxon>
        <taxon>Piscirickettsia</taxon>
    </lineage>
</organism>
<dbReference type="EMBL" id="CP038910">
    <property type="protein sequence ID" value="QGO07718.1"/>
    <property type="molecule type" value="Genomic_DNA"/>
</dbReference>
<dbReference type="Pfam" id="PF05119">
    <property type="entry name" value="Terminase_4"/>
    <property type="match status" value="1"/>
</dbReference>
<keyword evidence="3" id="KW-1185">Reference proteome</keyword>
<dbReference type="Proteomes" id="UP000422232">
    <property type="component" value="Plasmid unnamed2"/>
</dbReference>
<keyword evidence="2" id="KW-0614">Plasmid</keyword>
<proteinExistence type="predicted"/>
<evidence type="ECO:0000256" key="1">
    <source>
        <dbReference type="SAM" id="MobiDB-lite"/>
    </source>
</evidence>
<dbReference type="InterPro" id="IPR006448">
    <property type="entry name" value="Phage_term_ssu_P27"/>
</dbReference>
<evidence type="ECO:0000313" key="2">
    <source>
        <dbReference type="EMBL" id="QGO07718.1"/>
    </source>
</evidence>
<accession>A0A9Q6LQU2</accession>
<dbReference type="RefSeq" id="WP_155047310.1">
    <property type="nucleotide sequence ID" value="NZ_CP038895.1"/>
</dbReference>
<gene>
    <name evidence="2" type="ORF">Psal009_03677</name>
</gene>
<sequence>MSRAKGQGRKPKPTKIKKITGNPGCRKLNEHEPKPQDGVAICPGYFDEIAKGAFDSAVSDLEYMHIKTASFQKQLEIYASAYSDWRQLSAVIEQKGRTFETTTQAGDTMYRSRPEVAQRNEAWKQVKASLSELGLTPTAISRLNAQVSSAIESEIDKILD</sequence>
<reference evidence="2 3" key="1">
    <citation type="submission" date="2019-04" db="EMBL/GenBank/DDBJ databases">
        <title>Complete genome sequencing of Piscirickettsia salmonis strain Psal-009.</title>
        <authorList>
            <person name="Schober I."/>
            <person name="Bunk B."/>
            <person name="Sproer C."/>
            <person name="Carril G.P."/>
            <person name="Riedel T."/>
            <person name="Flores-Herrera P.A."/>
            <person name="Nourdin-Galindo G."/>
            <person name="Marshall S.H."/>
            <person name="Overmann J."/>
        </authorList>
    </citation>
    <scope>NUCLEOTIDE SEQUENCE [LARGE SCALE GENOMIC DNA]</scope>
    <source>
        <strain evidence="2 3">Psal-009</strain>
        <plasmid evidence="2 3">unnamed2</plasmid>
    </source>
</reference>
<dbReference type="AlphaFoldDB" id="A0A9Q6LQU2"/>
<evidence type="ECO:0000313" key="3">
    <source>
        <dbReference type="Proteomes" id="UP000422232"/>
    </source>
</evidence>
<feature type="region of interest" description="Disordered" evidence="1">
    <location>
        <begin position="1"/>
        <end position="37"/>
    </location>
</feature>